<dbReference type="Proteomes" id="UP000252419">
    <property type="component" value="Unassembled WGS sequence"/>
</dbReference>
<keyword evidence="2" id="KW-1185">Reference proteome</keyword>
<proteinExistence type="predicted"/>
<sequence length="333" mass="38759">MDYGQKFCLSELNHLNLRQLQRRKLNLMPLWENEEWHLWFDVGGGKLMRGRMVDAAHSLYAGKQPAKPHDLLLPFLEFGWQRASWPEVCPHLIALENDFHLLCASVAKLDHFFDARQAIDPLIISSFVQSEIEFVLTVSRSVFDLLQQYVSWLWNNTVELLDEEQEKIRKQNKLPEKSFQKVIFKNNTRQDSEQITRKYVIPDKLAQTYEASAEFFEYVRHARTEILHGLSASKSVLVTDTGFCVKPNEKPFHVFEWPENAFLLAEGVSLRAWLSFIIQNTIGICNSFSQALSETIQFPEAIMPGHKIFIRDPSSSSVEKLIKEQWSLRFRSD</sequence>
<name>A0A367U6D3_9PROT</name>
<gene>
    <name evidence="1" type="ORF">TH5_24655</name>
</gene>
<dbReference type="RefSeq" id="WP_114124010.1">
    <property type="nucleotide sequence ID" value="NZ_JPWA01000058.1"/>
</dbReference>
<dbReference type="AlphaFoldDB" id="A0A367U6D3"/>
<dbReference type="EMBL" id="JPWA01000058">
    <property type="protein sequence ID" value="RCK03581.1"/>
    <property type="molecule type" value="Genomic_DNA"/>
</dbReference>
<evidence type="ECO:0000313" key="1">
    <source>
        <dbReference type="EMBL" id="RCK03581.1"/>
    </source>
</evidence>
<evidence type="ECO:0000313" key="2">
    <source>
        <dbReference type="Proteomes" id="UP000252419"/>
    </source>
</evidence>
<organism evidence="1 2">
    <name type="scientific">Thalassospira xianhensis MCCC 1A02616</name>
    <dbReference type="NCBI Taxonomy" id="1177929"/>
    <lineage>
        <taxon>Bacteria</taxon>
        <taxon>Pseudomonadati</taxon>
        <taxon>Pseudomonadota</taxon>
        <taxon>Alphaproteobacteria</taxon>
        <taxon>Rhodospirillales</taxon>
        <taxon>Thalassospiraceae</taxon>
        <taxon>Thalassospira</taxon>
    </lineage>
</organism>
<accession>A0A367U6D3</accession>
<comment type="caution">
    <text evidence="1">The sequence shown here is derived from an EMBL/GenBank/DDBJ whole genome shotgun (WGS) entry which is preliminary data.</text>
</comment>
<reference evidence="1 2" key="1">
    <citation type="submission" date="2014-07" db="EMBL/GenBank/DDBJ databases">
        <title>Draft genome sequence of Thalassospira xianhensis P-4 (MCCC 1A02616).</title>
        <authorList>
            <person name="Lai Q."/>
            <person name="Shao Z."/>
        </authorList>
    </citation>
    <scope>NUCLEOTIDE SEQUENCE [LARGE SCALE GENOMIC DNA]</scope>
    <source>
        <strain evidence="1 2">MCCC 1A02616</strain>
    </source>
</reference>
<protein>
    <submittedName>
        <fullName evidence="1">Uncharacterized protein</fullName>
    </submittedName>
</protein>